<feature type="domain" description="Right handed beta helix" evidence="4">
    <location>
        <begin position="137"/>
        <end position="309"/>
    </location>
</feature>
<protein>
    <recommendedName>
        <fullName evidence="8">Right handed beta helix domain-containing protein</fullName>
    </recommendedName>
</protein>
<dbReference type="SUPFAM" id="SSF51126">
    <property type="entry name" value="Pectin lyase-like"/>
    <property type="match status" value="1"/>
</dbReference>
<dbReference type="EMBL" id="CZCU02000155">
    <property type="protein sequence ID" value="VXD23690.1"/>
    <property type="molecule type" value="Genomic_DNA"/>
</dbReference>
<reference evidence="6" key="1">
    <citation type="submission" date="2019-10" db="EMBL/GenBank/DDBJ databases">
        <authorList>
            <consortium name="Genoscope - CEA"/>
            <person name="William W."/>
        </authorList>
    </citation>
    <scope>NUCLEOTIDE SEQUENCE [LARGE SCALE GENOMIC DNA]</scope>
    <source>
        <strain evidence="6">BBR_PRJEB10992</strain>
    </source>
</reference>
<dbReference type="PANTHER" id="PTHR40088:SF2">
    <property type="entry name" value="SECRETED SUGAR HYDROLASE"/>
    <property type="match status" value="1"/>
</dbReference>
<name>A0A7Z9E2M9_9CYAN</name>
<keyword evidence="3" id="KW-0732">Signal</keyword>
<evidence type="ECO:0000256" key="3">
    <source>
        <dbReference type="ARBA" id="ARBA00022729"/>
    </source>
</evidence>
<feature type="domain" description="Pel9A-like right handed beta-helix region" evidence="5">
    <location>
        <begin position="34"/>
        <end position="86"/>
    </location>
</feature>
<dbReference type="InterPro" id="IPR053868">
    <property type="entry name" value="Pel9A-like_beta_helix"/>
</dbReference>
<sequence>MNQTRRQLLQQFLTITATTLILPPVFNRVSQAEIPNNSGKVYSVSPMGNDRHLGTLDQPWATIQKAANTIQAGDTVYIRGGKYKINQPIRPQFSGLSNQWIIYAGYPGEQVIIDADGIFVEPATGSPPYPHDQGAFLIIDQSYILIQNLTVINSHNAGFTVRNSHHINFYNNTTINTYSSGIAIWNNCYQHQVIGNTVINANRPNMKSQPPNSPPATKSPHEAITLAGVKDFEVAYNLVCYSEKEGIDCKETCANGRVHHNYTHHLKRQGLYVDSWFGVLENIEFDHNIVEECETGIAISAEDGPRVENIKIHHNLVYNNRASGIFISRWGKDRLKKNIHIYNNTIVLNGYGQIDKSQPYWLTGGIYLYSTQLENLVIEHNILSENKYFQIGYSRDFQADDFTRKQIRIENNLIFQSQAVTYPVYLEAWTKDYVYSTNGDNFIEAKPNFKDPSLANFYLQPNSPAITGGNPTYLGAFPPDPEAIFWWLGDFPPQFKVDSGSLNQLSRAKFTF</sequence>
<dbReference type="InterPro" id="IPR006626">
    <property type="entry name" value="PbH1"/>
</dbReference>
<dbReference type="Proteomes" id="UP000184550">
    <property type="component" value="Unassembled WGS sequence"/>
</dbReference>
<organism evidence="6 7">
    <name type="scientific">Planktothrix serta PCC 8927</name>
    <dbReference type="NCBI Taxonomy" id="671068"/>
    <lineage>
        <taxon>Bacteria</taxon>
        <taxon>Bacillati</taxon>
        <taxon>Cyanobacteriota</taxon>
        <taxon>Cyanophyceae</taxon>
        <taxon>Oscillatoriophycideae</taxon>
        <taxon>Oscillatoriales</taxon>
        <taxon>Microcoleaceae</taxon>
        <taxon>Planktothrix</taxon>
    </lineage>
</organism>
<evidence type="ECO:0000256" key="2">
    <source>
        <dbReference type="ARBA" id="ARBA00022525"/>
    </source>
</evidence>
<gene>
    <name evidence="6" type="ORF">PL8927_780250</name>
</gene>
<dbReference type="AlphaFoldDB" id="A0A7Z9E2M9"/>
<dbReference type="InterPro" id="IPR012334">
    <property type="entry name" value="Pectin_lyas_fold"/>
</dbReference>
<dbReference type="GO" id="GO:0016837">
    <property type="term" value="F:carbon-oxygen lyase activity, acting on polysaccharides"/>
    <property type="evidence" value="ECO:0007669"/>
    <property type="project" value="TreeGrafter"/>
</dbReference>
<evidence type="ECO:0000259" key="4">
    <source>
        <dbReference type="Pfam" id="PF13229"/>
    </source>
</evidence>
<keyword evidence="7" id="KW-1185">Reference proteome</keyword>
<dbReference type="RefSeq" id="WP_083625656.1">
    <property type="nucleotide sequence ID" value="NZ_LR734879.1"/>
</dbReference>
<dbReference type="InterPro" id="IPR052052">
    <property type="entry name" value="Polysaccharide_Lyase_9"/>
</dbReference>
<comment type="subcellular location">
    <subcellularLocation>
        <location evidence="1">Secreted</location>
    </subcellularLocation>
</comment>
<proteinExistence type="predicted"/>
<dbReference type="Pfam" id="PF22842">
    <property type="entry name" value="Pel9A-like_beta_helix"/>
    <property type="match status" value="1"/>
</dbReference>
<evidence type="ECO:0000256" key="1">
    <source>
        <dbReference type="ARBA" id="ARBA00004613"/>
    </source>
</evidence>
<evidence type="ECO:0000313" key="6">
    <source>
        <dbReference type="EMBL" id="VXD23690.1"/>
    </source>
</evidence>
<dbReference type="InterPro" id="IPR039448">
    <property type="entry name" value="Beta_helix"/>
</dbReference>
<evidence type="ECO:0000313" key="7">
    <source>
        <dbReference type="Proteomes" id="UP000184550"/>
    </source>
</evidence>
<dbReference type="GO" id="GO:0005576">
    <property type="term" value="C:extracellular region"/>
    <property type="evidence" value="ECO:0007669"/>
    <property type="project" value="UniProtKB-SubCell"/>
</dbReference>
<dbReference type="SMART" id="SM00710">
    <property type="entry name" value="PbH1"/>
    <property type="match status" value="8"/>
</dbReference>
<evidence type="ECO:0008006" key="8">
    <source>
        <dbReference type="Google" id="ProtNLM"/>
    </source>
</evidence>
<dbReference type="PANTHER" id="PTHR40088">
    <property type="entry name" value="PECTATE LYASE (EUROFUNG)"/>
    <property type="match status" value="1"/>
</dbReference>
<keyword evidence="2" id="KW-0964">Secreted</keyword>
<evidence type="ECO:0000259" key="5">
    <source>
        <dbReference type="Pfam" id="PF22842"/>
    </source>
</evidence>
<accession>A0A7Z9E2M9</accession>
<comment type="caution">
    <text evidence="6">The sequence shown here is derived from an EMBL/GenBank/DDBJ whole genome shotgun (WGS) entry which is preliminary data.</text>
</comment>
<dbReference type="InterPro" id="IPR011050">
    <property type="entry name" value="Pectin_lyase_fold/virulence"/>
</dbReference>
<dbReference type="OrthoDB" id="3565729at2"/>
<dbReference type="Gene3D" id="2.160.20.10">
    <property type="entry name" value="Single-stranded right-handed beta-helix, Pectin lyase-like"/>
    <property type="match status" value="1"/>
</dbReference>
<dbReference type="Pfam" id="PF13229">
    <property type="entry name" value="Beta_helix"/>
    <property type="match status" value="1"/>
</dbReference>